<evidence type="ECO:0000256" key="1">
    <source>
        <dbReference type="ARBA" id="ARBA00004651"/>
    </source>
</evidence>
<dbReference type="GO" id="GO:0006355">
    <property type="term" value="P:regulation of DNA-templated transcription"/>
    <property type="evidence" value="ECO:0007669"/>
    <property type="project" value="InterPro"/>
</dbReference>
<dbReference type="GO" id="GO:0005886">
    <property type="term" value="C:plasma membrane"/>
    <property type="evidence" value="ECO:0007669"/>
    <property type="project" value="UniProtKB-SubCell"/>
</dbReference>
<dbReference type="InterPro" id="IPR033463">
    <property type="entry name" value="sCache_3"/>
</dbReference>
<dbReference type="InterPro" id="IPR029787">
    <property type="entry name" value="Nucleotide_cyclase"/>
</dbReference>
<dbReference type="InterPro" id="IPR035965">
    <property type="entry name" value="PAS-like_dom_sf"/>
</dbReference>
<keyword evidence="4" id="KW-0808">Transferase</keyword>
<dbReference type="SUPFAM" id="SSF55073">
    <property type="entry name" value="Nucleotide cyclase"/>
    <property type="match status" value="1"/>
</dbReference>
<accession>A0A1T1AQD2</accession>
<evidence type="ECO:0000256" key="4">
    <source>
        <dbReference type="ARBA" id="ARBA00022679"/>
    </source>
</evidence>
<dbReference type="Pfam" id="PF00990">
    <property type="entry name" value="GGDEF"/>
    <property type="match status" value="1"/>
</dbReference>
<keyword evidence="3" id="KW-0597">Phosphoprotein</keyword>
<dbReference type="Gene3D" id="3.30.70.270">
    <property type="match status" value="1"/>
</dbReference>
<evidence type="ECO:0000259" key="12">
    <source>
        <dbReference type="PROSITE" id="PS50112"/>
    </source>
</evidence>
<dbReference type="Proteomes" id="UP000190750">
    <property type="component" value="Unassembled WGS sequence"/>
</dbReference>
<reference evidence="16 17" key="1">
    <citation type="submission" date="2017-01" db="EMBL/GenBank/DDBJ databases">
        <title>Genome sequencing of Rhodoferax fermentans JCM 7819.</title>
        <authorList>
            <person name="Kim Y.J."/>
            <person name="Farh M.E.-A."/>
            <person name="Yang D.-C."/>
        </authorList>
    </citation>
    <scope>NUCLEOTIDE SEQUENCE [LARGE SCALE GENOMIC DNA]</scope>
    <source>
        <strain evidence="16 17">JCM 7819</strain>
    </source>
</reference>
<dbReference type="Gene3D" id="6.10.340.10">
    <property type="match status" value="1"/>
</dbReference>
<feature type="domain" description="PAS" evidence="12">
    <location>
        <begin position="499"/>
        <end position="569"/>
    </location>
</feature>
<feature type="domain" description="HAMP" evidence="14">
    <location>
        <begin position="339"/>
        <end position="366"/>
    </location>
</feature>
<evidence type="ECO:0000256" key="6">
    <source>
        <dbReference type="ARBA" id="ARBA00022741"/>
    </source>
</evidence>
<dbReference type="PANTHER" id="PTHR46663">
    <property type="entry name" value="DIGUANYLATE CYCLASE DGCT-RELATED"/>
    <property type="match status" value="1"/>
</dbReference>
<dbReference type="InterPro" id="IPR052163">
    <property type="entry name" value="DGC-Regulatory_Protein"/>
</dbReference>
<feature type="domain" description="PAC" evidence="13">
    <location>
        <begin position="446"/>
        <end position="498"/>
    </location>
</feature>
<keyword evidence="8" id="KW-0067">ATP-binding</keyword>
<keyword evidence="17" id="KW-1185">Reference proteome</keyword>
<dbReference type="OrthoDB" id="8929028at2"/>
<dbReference type="Pfam" id="PF17203">
    <property type="entry name" value="sCache_3_2"/>
    <property type="match status" value="1"/>
</dbReference>
<dbReference type="GO" id="GO:0005524">
    <property type="term" value="F:ATP binding"/>
    <property type="evidence" value="ECO:0007669"/>
    <property type="project" value="UniProtKB-KW"/>
</dbReference>
<dbReference type="NCBIfam" id="TIGR00254">
    <property type="entry name" value="GGDEF"/>
    <property type="match status" value="1"/>
</dbReference>
<feature type="domain" description="PAC" evidence="13">
    <location>
        <begin position="571"/>
        <end position="620"/>
    </location>
</feature>
<evidence type="ECO:0000259" key="15">
    <source>
        <dbReference type="PROSITE" id="PS50887"/>
    </source>
</evidence>
<dbReference type="InterPro" id="IPR029151">
    <property type="entry name" value="Sensor-like_sf"/>
</dbReference>
<comment type="subcellular location">
    <subcellularLocation>
        <location evidence="1">Cell membrane</location>
        <topology evidence="1">Multi-pass membrane protein</topology>
    </subcellularLocation>
</comment>
<dbReference type="PANTHER" id="PTHR46663:SF3">
    <property type="entry name" value="SLL0267 PROTEIN"/>
    <property type="match status" value="1"/>
</dbReference>
<keyword evidence="11" id="KW-0472">Membrane</keyword>
<dbReference type="AlphaFoldDB" id="A0A1T1AQD2"/>
<dbReference type="SMART" id="SM00086">
    <property type="entry name" value="PAC"/>
    <property type="match status" value="3"/>
</dbReference>
<dbReference type="FunFam" id="3.30.70.270:FF:000001">
    <property type="entry name" value="Diguanylate cyclase domain protein"/>
    <property type="match status" value="1"/>
</dbReference>
<evidence type="ECO:0000259" key="13">
    <source>
        <dbReference type="PROSITE" id="PS50113"/>
    </source>
</evidence>
<keyword evidence="10" id="KW-0902">Two-component regulatory system</keyword>
<dbReference type="SUPFAM" id="SSF55785">
    <property type="entry name" value="PYP-like sensor domain (PAS domain)"/>
    <property type="match status" value="3"/>
</dbReference>
<dbReference type="RefSeq" id="WP_078363961.1">
    <property type="nucleotide sequence ID" value="NZ_MTJN01000002.1"/>
</dbReference>
<evidence type="ECO:0000256" key="9">
    <source>
        <dbReference type="ARBA" id="ARBA00022989"/>
    </source>
</evidence>
<sequence length="927" mass="103149">MQLNFLAKHSIKTRVTLSTMAIFLASLWSLSFYASVELKNDLQAGLSAQQFATVTLLSKQLDEQLSERHAWLQMVANDIDAKLLLDPPKLQSSLDHRALLPSKFNEGVLVLNSQGLVLADSASGPRRDGQTLLGLASVHTARNEGRSSIGQVSVAAGVGTPSLDMAAPLRDASGRVVGTVVGLTNLRKPNPLTTVTANRYGRTGGYLLVDPLQRRVIAATDTTRLMEQLPAVGLNPVLDRFLDGYQGSLVLTNPKGEEVLASDKRLASTGWILSAVLPTTEAFAPIQAMQQRMLLATLLLTLLAGGLTWWRVRHQLAPVFDTIRALGRHPPHKKTPISLPVNAPGEIGELIQAFNTLLATLAQRNQKLLAQQDMLSRTEALAHLGSWSWDVDTNTTTWSDELFQFFRLDPAMGAPTLRQLAGLFIPQDAKRLEEAVQRALHYAIPFELELHTLRRDGAQRYYLARGEVQRDAQLVVRRLMGSLQDVTEQRQIQETLQHSYGALQAVLQTTLDGFVRADKQGRLLQVNPAYCAMSGYSQDELLQMSILDLEVSERPEDIAARVLRLYQTGRDQFETRHRRKDGTLWDVEVSLTTHTDGGGDMFAFVRDITERKRAQLQLEMSASVFSHAQEGISITDVHGHILNVNDTFCQITGYSRAEVIGKHTRLLKSERQDSTFYQTMWKALLINGHWSGEIWNRRKNGEIYPELLTISAVRDERGVTRQYVALFSDISARKAIEDRVRQLAFFDALTELPNRRLLTDRLSQILLANKRSGHFGAVLFMDLDNFKPLNDTHGHAVGDLLLVEVARRLKASVREVDTVARLGGDEFVVLLSELDLTMETSQIQAMAIADKIRRSIAEVYRLTRNGHTGSASQAVEHHCTASMGVAVFDPSQTDQESILHHADEAMYRAKEAGRNQVVLYTTLPANT</sequence>
<dbReference type="CDD" id="cd18774">
    <property type="entry name" value="PDC2_HK_sensor"/>
    <property type="match status" value="1"/>
</dbReference>
<dbReference type="PROSITE" id="PS50887">
    <property type="entry name" value="GGDEF"/>
    <property type="match status" value="1"/>
</dbReference>
<evidence type="ECO:0000256" key="3">
    <source>
        <dbReference type="ARBA" id="ARBA00022553"/>
    </source>
</evidence>
<evidence type="ECO:0000256" key="8">
    <source>
        <dbReference type="ARBA" id="ARBA00022840"/>
    </source>
</evidence>
<protein>
    <recommendedName>
        <fullName evidence="18">Sensor domain-containing diguanylate cyclase</fullName>
    </recommendedName>
</protein>
<evidence type="ECO:0000256" key="7">
    <source>
        <dbReference type="ARBA" id="ARBA00022777"/>
    </source>
</evidence>
<dbReference type="Gene3D" id="2.10.70.100">
    <property type="match status" value="1"/>
</dbReference>
<keyword evidence="7" id="KW-0418">Kinase</keyword>
<proteinExistence type="predicted"/>
<feature type="domain" description="PAS" evidence="12">
    <location>
        <begin position="617"/>
        <end position="662"/>
    </location>
</feature>
<evidence type="ECO:0000256" key="5">
    <source>
        <dbReference type="ARBA" id="ARBA00022692"/>
    </source>
</evidence>
<dbReference type="PROSITE" id="PS50112">
    <property type="entry name" value="PAS"/>
    <property type="match status" value="2"/>
</dbReference>
<evidence type="ECO:0008006" key="18">
    <source>
        <dbReference type="Google" id="ProtNLM"/>
    </source>
</evidence>
<keyword evidence="6" id="KW-0547">Nucleotide-binding</keyword>
<keyword evidence="9" id="KW-1133">Transmembrane helix</keyword>
<keyword evidence="5" id="KW-0812">Transmembrane</keyword>
<evidence type="ECO:0000256" key="10">
    <source>
        <dbReference type="ARBA" id="ARBA00023012"/>
    </source>
</evidence>
<dbReference type="GO" id="GO:0000160">
    <property type="term" value="P:phosphorelay signal transduction system"/>
    <property type="evidence" value="ECO:0007669"/>
    <property type="project" value="UniProtKB-KW"/>
</dbReference>
<keyword evidence="2" id="KW-1003">Cell membrane</keyword>
<dbReference type="SMART" id="SM00091">
    <property type="entry name" value="PAS"/>
    <property type="match status" value="3"/>
</dbReference>
<organism evidence="16 17">
    <name type="scientific">Rhodoferax fermentans</name>
    <dbReference type="NCBI Taxonomy" id="28066"/>
    <lineage>
        <taxon>Bacteria</taxon>
        <taxon>Pseudomonadati</taxon>
        <taxon>Pseudomonadota</taxon>
        <taxon>Betaproteobacteria</taxon>
        <taxon>Burkholderiales</taxon>
        <taxon>Comamonadaceae</taxon>
        <taxon>Rhodoferax</taxon>
    </lineage>
</organism>
<dbReference type="InterPro" id="IPR001610">
    <property type="entry name" value="PAC"/>
</dbReference>
<dbReference type="Gene3D" id="3.30.450.20">
    <property type="entry name" value="PAS domain"/>
    <property type="match status" value="4"/>
</dbReference>
<comment type="caution">
    <text evidence="16">The sequence shown here is derived from an EMBL/GenBank/DDBJ whole genome shotgun (WGS) entry which is preliminary data.</text>
</comment>
<dbReference type="PROSITE" id="PS50885">
    <property type="entry name" value="HAMP"/>
    <property type="match status" value="1"/>
</dbReference>
<evidence type="ECO:0000259" key="14">
    <source>
        <dbReference type="PROSITE" id="PS50885"/>
    </source>
</evidence>
<evidence type="ECO:0000313" key="17">
    <source>
        <dbReference type="Proteomes" id="UP000190750"/>
    </source>
</evidence>
<dbReference type="Pfam" id="PF00989">
    <property type="entry name" value="PAS"/>
    <property type="match status" value="1"/>
</dbReference>
<dbReference type="InterPro" id="IPR043128">
    <property type="entry name" value="Rev_trsase/Diguanyl_cyclase"/>
</dbReference>
<dbReference type="SMART" id="SM00267">
    <property type="entry name" value="GGDEF"/>
    <property type="match status" value="1"/>
</dbReference>
<dbReference type="PROSITE" id="PS50113">
    <property type="entry name" value="PAC"/>
    <property type="match status" value="3"/>
</dbReference>
<dbReference type="InterPro" id="IPR013767">
    <property type="entry name" value="PAS_fold"/>
</dbReference>
<feature type="domain" description="GGDEF" evidence="15">
    <location>
        <begin position="774"/>
        <end position="922"/>
    </location>
</feature>
<dbReference type="InterPro" id="IPR000700">
    <property type="entry name" value="PAS-assoc_C"/>
</dbReference>
<feature type="domain" description="PAC" evidence="13">
    <location>
        <begin position="690"/>
        <end position="742"/>
    </location>
</feature>
<dbReference type="EMBL" id="MTJN01000002">
    <property type="protein sequence ID" value="OOV06178.1"/>
    <property type="molecule type" value="Genomic_DNA"/>
</dbReference>
<evidence type="ECO:0000256" key="2">
    <source>
        <dbReference type="ARBA" id="ARBA00022475"/>
    </source>
</evidence>
<dbReference type="STRING" id="28066.RF819_05050"/>
<dbReference type="CDD" id="cd00130">
    <property type="entry name" value="PAS"/>
    <property type="match status" value="3"/>
</dbReference>
<dbReference type="CDD" id="cd01949">
    <property type="entry name" value="GGDEF"/>
    <property type="match status" value="1"/>
</dbReference>
<dbReference type="NCBIfam" id="TIGR00229">
    <property type="entry name" value="sensory_box"/>
    <property type="match status" value="2"/>
</dbReference>
<gene>
    <name evidence="16" type="ORF">RF819_05050</name>
</gene>
<evidence type="ECO:0000256" key="11">
    <source>
        <dbReference type="ARBA" id="ARBA00023136"/>
    </source>
</evidence>
<name>A0A1T1AQD2_RHOFE</name>
<dbReference type="SUPFAM" id="SSF103190">
    <property type="entry name" value="Sensory domain-like"/>
    <property type="match status" value="1"/>
</dbReference>
<dbReference type="InterPro" id="IPR000160">
    <property type="entry name" value="GGDEF_dom"/>
</dbReference>
<dbReference type="InterPro" id="IPR000014">
    <property type="entry name" value="PAS"/>
</dbReference>
<dbReference type="Pfam" id="PF13426">
    <property type="entry name" value="PAS_9"/>
    <property type="match status" value="1"/>
</dbReference>
<evidence type="ECO:0000313" key="16">
    <source>
        <dbReference type="EMBL" id="OOV06178.1"/>
    </source>
</evidence>
<dbReference type="GO" id="GO:0016301">
    <property type="term" value="F:kinase activity"/>
    <property type="evidence" value="ECO:0007669"/>
    <property type="project" value="UniProtKB-KW"/>
</dbReference>
<dbReference type="InterPro" id="IPR003660">
    <property type="entry name" value="HAMP_dom"/>
</dbReference>